<dbReference type="GO" id="GO:0005524">
    <property type="term" value="F:ATP binding"/>
    <property type="evidence" value="ECO:0007669"/>
    <property type="project" value="InterPro"/>
</dbReference>
<dbReference type="InterPro" id="IPR000719">
    <property type="entry name" value="Prot_kinase_dom"/>
</dbReference>
<dbReference type="Pfam" id="PF07714">
    <property type="entry name" value="PK_Tyr_Ser-Thr"/>
    <property type="match status" value="1"/>
</dbReference>
<dbReference type="PIRSF" id="PIRSF000654">
    <property type="entry name" value="Integrin-linked_kinase"/>
    <property type="match status" value="1"/>
</dbReference>
<dbReference type="SUPFAM" id="SSF56112">
    <property type="entry name" value="Protein kinase-like (PK-like)"/>
    <property type="match status" value="1"/>
</dbReference>
<dbReference type="PANTHER" id="PTHR44329:SF73">
    <property type="entry name" value="OS01G0201200 PROTEIN"/>
    <property type="match status" value="1"/>
</dbReference>
<dbReference type="EMBL" id="JBDFQZ010000012">
    <property type="protein sequence ID" value="KAK9673784.1"/>
    <property type="molecule type" value="Genomic_DNA"/>
</dbReference>
<dbReference type="PROSITE" id="PS00108">
    <property type="entry name" value="PROTEIN_KINASE_ST"/>
    <property type="match status" value="1"/>
</dbReference>
<dbReference type="PRINTS" id="PR00109">
    <property type="entry name" value="TYRKINASE"/>
</dbReference>
<dbReference type="Proteomes" id="UP001443914">
    <property type="component" value="Unassembled WGS sequence"/>
</dbReference>
<comment type="caution">
    <text evidence="2">The sequence shown here is derived from an EMBL/GenBank/DDBJ whole genome shotgun (WGS) entry which is preliminary data.</text>
</comment>
<dbReference type="PANTHER" id="PTHR44329">
    <property type="entry name" value="SERINE/THREONINE-PROTEIN KINASE TNNI3K-RELATED"/>
    <property type="match status" value="1"/>
</dbReference>
<protein>
    <recommendedName>
        <fullName evidence="1">Protein kinase domain-containing protein</fullName>
    </recommendedName>
</protein>
<dbReference type="InterPro" id="IPR011009">
    <property type="entry name" value="Kinase-like_dom_sf"/>
</dbReference>
<dbReference type="Gene3D" id="1.10.510.10">
    <property type="entry name" value="Transferase(Phosphotransferase) domain 1"/>
    <property type="match status" value="1"/>
</dbReference>
<dbReference type="PROSITE" id="PS50011">
    <property type="entry name" value="PROTEIN_KINASE_DOM"/>
    <property type="match status" value="1"/>
</dbReference>
<dbReference type="SMART" id="SM00220">
    <property type="entry name" value="S_TKc"/>
    <property type="match status" value="1"/>
</dbReference>
<keyword evidence="3" id="KW-1185">Reference proteome</keyword>
<name>A0AAW1HCQ5_SAPOF</name>
<feature type="domain" description="Protein kinase" evidence="1">
    <location>
        <begin position="38"/>
        <end position="305"/>
    </location>
</feature>
<sequence length="338" mass="38884">MVKHKKISALQKYFHHGKEITSSSQNFENKNAFDLSRLSIGQNFAQGADSRLYRGKYNDQDVAVKIIQVQDEEVDEKSSLARLEKQFIQEVSVLSKLHHRNVLEFIGAFRQEDVFCIITEYLPEGSLRSYLNKLRSQESRLKLQKVIVLALEIAHGMEYVHSKGIIHRDLKPENVLIDKNFLRFGLKIADFGASCEDSSSEIMDSDAGTYRWMAPEMIKGKKSCTRKVDVYSFGLVLFEMVSRRIPFAGMSPVQVAYAVVNRKLRPDIPDECPAPMKNLIEQCCCLDPKIRPDFCQIVKVLEQFEASLAHDGTLNLVQNCISQNNHKRMRFLHWIFKH</sequence>
<dbReference type="InterPro" id="IPR008271">
    <property type="entry name" value="Ser/Thr_kinase_AS"/>
</dbReference>
<evidence type="ECO:0000313" key="3">
    <source>
        <dbReference type="Proteomes" id="UP001443914"/>
    </source>
</evidence>
<gene>
    <name evidence="2" type="ORF">RND81_12G189300</name>
</gene>
<organism evidence="2 3">
    <name type="scientific">Saponaria officinalis</name>
    <name type="common">Common soapwort</name>
    <name type="synonym">Lychnis saponaria</name>
    <dbReference type="NCBI Taxonomy" id="3572"/>
    <lineage>
        <taxon>Eukaryota</taxon>
        <taxon>Viridiplantae</taxon>
        <taxon>Streptophyta</taxon>
        <taxon>Embryophyta</taxon>
        <taxon>Tracheophyta</taxon>
        <taxon>Spermatophyta</taxon>
        <taxon>Magnoliopsida</taxon>
        <taxon>eudicotyledons</taxon>
        <taxon>Gunneridae</taxon>
        <taxon>Pentapetalae</taxon>
        <taxon>Caryophyllales</taxon>
        <taxon>Caryophyllaceae</taxon>
        <taxon>Caryophylleae</taxon>
        <taxon>Saponaria</taxon>
    </lineage>
</organism>
<reference evidence="2" key="1">
    <citation type="submission" date="2024-03" db="EMBL/GenBank/DDBJ databases">
        <title>WGS assembly of Saponaria officinalis var. Norfolk2.</title>
        <authorList>
            <person name="Jenkins J."/>
            <person name="Shu S."/>
            <person name="Grimwood J."/>
            <person name="Barry K."/>
            <person name="Goodstein D."/>
            <person name="Schmutz J."/>
            <person name="Leebens-Mack J."/>
            <person name="Osbourn A."/>
        </authorList>
    </citation>
    <scope>NUCLEOTIDE SEQUENCE [LARGE SCALE GENOMIC DNA]</scope>
    <source>
        <strain evidence="2">JIC</strain>
    </source>
</reference>
<evidence type="ECO:0000259" key="1">
    <source>
        <dbReference type="PROSITE" id="PS50011"/>
    </source>
</evidence>
<proteinExistence type="predicted"/>
<dbReference type="Gene3D" id="3.30.200.20">
    <property type="entry name" value="Phosphorylase Kinase, domain 1"/>
    <property type="match status" value="1"/>
</dbReference>
<dbReference type="GO" id="GO:0004674">
    <property type="term" value="F:protein serine/threonine kinase activity"/>
    <property type="evidence" value="ECO:0007669"/>
    <property type="project" value="TreeGrafter"/>
</dbReference>
<evidence type="ECO:0000313" key="2">
    <source>
        <dbReference type="EMBL" id="KAK9673784.1"/>
    </source>
</evidence>
<dbReference type="InterPro" id="IPR051681">
    <property type="entry name" value="Ser/Thr_Kinases-Pseudokinases"/>
</dbReference>
<dbReference type="CDD" id="cd13999">
    <property type="entry name" value="STKc_MAP3K-like"/>
    <property type="match status" value="1"/>
</dbReference>
<dbReference type="AlphaFoldDB" id="A0AAW1HCQ5"/>
<accession>A0AAW1HCQ5</accession>
<dbReference type="InterPro" id="IPR001245">
    <property type="entry name" value="Ser-Thr/Tyr_kinase_cat_dom"/>
</dbReference>